<evidence type="ECO:0000313" key="2">
    <source>
        <dbReference type="EMBL" id="PCH14167.1"/>
    </source>
</evidence>
<dbReference type="AlphaFoldDB" id="A0A854WBD1"/>
<proteinExistence type="predicted"/>
<gene>
    <name evidence="2" type="ORF">A9Y57_00170</name>
    <name evidence="1" type="ORF">A9Y57_00536</name>
</gene>
<comment type="caution">
    <text evidence="2">The sequence shown here is derived from an EMBL/GenBank/DDBJ whole genome shotgun (WGS) entry which is preliminary data.</text>
</comment>
<dbReference type="EMBL" id="NSGR01000004">
    <property type="protein sequence ID" value="PCH13901.1"/>
    <property type="molecule type" value="Genomic_DNA"/>
</dbReference>
<dbReference type="EMBL" id="NSGR01000003">
    <property type="protein sequence ID" value="PCH14167.1"/>
    <property type="molecule type" value="Genomic_DNA"/>
</dbReference>
<dbReference type="Proteomes" id="UP000217465">
    <property type="component" value="Unassembled WGS sequence"/>
</dbReference>
<evidence type="ECO:0000313" key="3">
    <source>
        <dbReference type="Proteomes" id="UP000217465"/>
    </source>
</evidence>
<organism evidence="2 3">
    <name type="scientific">Streptococcus parauberis</name>
    <dbReference type="NCBI Taxonomy" id="1348"/>
    <lineage>
        <taxon>Bacteria</taxon>
        <taxon>Bacillati</taxon>
        <taxon>Bacillota</taxon>
        <taxon>Bacilli</taxon>
        <taxon>Lactobacillales</taxon>
        <taxon>Streptococcaceae</taxon>
        <taxon>Streptococcus</taxon>
    </lineage>
</organism>
<name>A0A854WBD1_9STRE</name>
<dbReference type="RefSeq" id="WP_257865968.1">
    <property type="nucleotide sequence ID" value="NZ_NSGR01000003.1"/>
</dbReference>
<sequence>MNNLDEWLARVTVILGIATAVSKETRAWLEYKKKRPPKPSKRKR</sequence>
<accession>A0A854WBD1</accession>
<evidence type="ECO:0000313" key="1">
    <source>
        <dbReference type="EMBL" id="PCH13901.1"/>
    </source>
</evidence>
<protein>
    <submittedName>
        <fullName evidence="2">Uncharacterized protein</fullName>
    </submittedName>
</protein>
<reference evidence="2 3" key="1">
    <citation type="submission" date="2016-06" db="EMBL/GenBank/DDBJ databases">
        <authorList>
            <person name="Haines A.N."/>
            <person name="Council K.R."/>
        </authorList>
    </citation>
    <scope>NUCLEOTIDE SEQUENCE [LARGE SCALE GENOMIC DNA]</scope>
    <source>
        <strain evidence="2 3">SP158-29</strain>
    </source>
</reference>